<reference evidence="2" key="1">
    <citation type="journal article" date="2015" name="Nature">
        <title>Complex archaea that bridge the gap between prokaryotes and eukaryotes.</title>
        <authorList>
            <person name="Spang A."/>
            <person name="Saw J.H."/>
            <person name="Jorgensen S.L."/>
            <person name="Zaremba-Niedzwiedzka K."/>
            <person name="Martijn J."/>
            <person name="Lind A.E."/>
            <person name="van Eijk R."/>
            <person name="Schleper C."/>
            <person name="Guy L."/>
            <person name="Ettema T.J."/>
        </authorList>
    </citation>
    <scope>NUCLEOTIDE SEQUENCE</scope>
</reference>
<evidence type="ECO:0000259" key="1">
    <source>
        <dbReference type="Pfam" id="PF03721"/>
    </source>
</evidence>
<dbReference type="GO" id="GO:0051287">
    <property type="term" value="F:NAD binding"/>
    <property type="evidence" value="ECO:0007669"/>
    <property type="project" value="InterPro"/>
</dbReference>
<dbReference type="Gene3D" id="3.40.50.720">
    <property type="entry name" value="NAD(P)-binding Rossmann-like Domain"/>
    <property type="match status" value="1"/>
</dbReference>
<dbReference type="EMBL" id="LAZR01051395">
    <property type="protein sequence ID" value="KKK85252.1"/>
    <property type="molecule type" value="Genomic_DNA"/>
</dbReference>
<feature type="non-terminal residue" evidence="2">
    <location>
        <position position="153"/>
    </location>
</feature>
<protein>
    <recommendedName>
        <fullName evidence="1">UDP-glucose/GDP-mannose dehydrogenase N-terminal domain-containing protein</fullName>
    </recommendedName>
</protein>
<gene>
    <name evidence="2" type="ORF">LCGC14_2775150</name>
</gene>
<dbReference type="InterPro" id="IPR036291">
    <property type="entry name" value="NAD(P)-bd_dom_sf"/>
</dbReference>
<sequence length="153" mass="16300">MTATIAIVGVGWVGKSMHRIFPDAVLFDEPHGIGTREDVNGCDIALICVPTPSLPNGECDLSIIRDVVSWIDGPIICIKGAVLPGTVAALLEEHPTKRVVISPEYIGEGPTWNGTIDGTFSQDYTPEQWPFILVGGEEEAATVVLAAFEEALA</sequence>
<dbReference type="InterPro" id="IPR001732">
    <property type="entry name" value="UDP-Glc/GDP-Man_DH_N"/>
</dbReference>
<dbReference type="GO" id="GO:0016616">
    <property type="term" value="F:oxidoreductase activity, acting on the CH-OH group of donors, NAD or NADP as acceptor"/>
    <property type="evidence" value="ECO:0007669"/>
    <property type="project" value="InterPro"/>
</dbReference>
<proteinExistence type="predicted"/>
<comment type="caution">
    <text evidence="2">The sequence shown here is derived from an EMBL/GenBank/DDBJ whole genome shotgun (WGS) entry which is preliminary data.</text>
</comment>
<accession>A0A0F8YUX2</accession>
<dbReference type="Pfam" id="PF03721">
    <property type="entry name" value="UDPG_MGDP_dh_N"/>
    <property type="match status" value="1"/>
</dbReference>
<evidence type="ECO:0000313" key="2">
    <source>
        <dbReference type="EMBL" id="KKK85252.1"/>
    </source>
</evidence>
<dbReference type="AlphaFoldDB" id="A0A0F8YUX2"/>
<dbReference type="SUPFAM" id="SSF51735">
    <property type="entry name" value="NAD(P)-binding Rossmann-fold domains"/>
    <property type="match status" value="1"/>
</dbReference>
<feature type="domain" description="UDP-glucose/GDP-mannose dehydrogenase N-terminal" evidence="1">
    <location>
        <begin position="37"/>
        <end position="113"/>
    </location>
</feature>
<organism evidence="2">
    <name type="scientific">marine sediment metagenome</name>
    <dbReference type="NCBI Taxonomy" id="412755"/>
    <lineage>
        <taxon>unclassified sequences</taxon>
        <taxon>metagenomes</taxon>
        <taxon>ecological metagenomes</taxon>
    </lineage>
</organism>
<name>A0A0F8YUX2_9ZZZZ</name>